<dbReference type="Proteomes" id="UP000054018">
    <property type="component" value="Unassembled WGS sequence"/>
</dbReference>
<gene>
    <name evidence="1" type="ORF">PISMIDRAFT_683043</name>
</gene>
<dbReference type="HOGENOM" id="CLU_2528336_0_0_1"/>
<organism evidence="1 2">
    <name type="scientific">Pisolithus microcarpus 441</name>
    <dbReference type="NCBI Taxonomy" id="765257"/>
    <lineage>
        <taxon>Eukaryota</taxon>
        <taxon>Fungi</taxon>
        <taxon>Dikarya</taxon>
        <taxon>Basidiomycota</taxon>
        <taxon>Agaricomycotina</taxon>
        <taxon>Agaricomycetes</taxon>
        <taxon>Agaricomycetidae</taxon>
        <taxon>Boletales</taxon>
        <taxon>Sclerodermatineae</taxon>
        <taxon>Pisolithaceae</taxon>
        <taxon>Pisolithus</taxon>
    </lineage>
</organism>
<evidence type="ECO:0000313" key="1">
    <source>
        <dbReference type="EMBL" id="KIK19566.1"/>
    </source>
</evidence>
<sequence length="84" mass="9874">MSYRDSNKRQEGFAKLCQTNWRWIEYRNDFVDDDWKPLHRRSSHEVPSATPKPTHVHFWAVDDYSGFLSIRLNPGPSSAYASDT</sequence>
<accession>A0A0C9YSD6</accession>
<dbReference type="EMBL" id="KN833782">
    <property type="protein sequence ID" value="KIK19566.1"/>
    <property type="molecule type" value="Genomic_DNA"/>
</dbReference>
<reference evidence="1 2" key="1">
    <citation type="submission" date="2014-04" db="EMBL/GenBank/DDBJ databases">
        <authorList>
            <consortium name="DOE Joint Genome Institute"/>
            <person name="Kuo A."/>
            <person name="Kohler A."/>
            <person name="Costa M.D."/>
            <person name="Nagy L.G."/>
            <person name="Floudas D."/>
            <person name="Copeland A."/>
            <person name="Barry K.W."/>
            <person name="Cichocki N."/>
            <person name="Veneault-Fourrey C."/>
            <person name="LaButti K."/>
            <person name="Lindquist E.A."/>
            <person name="Lipzen A."/>
            <person name="Lundell T."/>
            <person name="Morin E."/>
            <person name="Murat C."/>
            <person name="Sun H."/>
            <person name="Tunlid A."/>
            <person name="Henrissat B."/>
            <person name="Grigoriev I.V."/>
            <person name="Hibbett D.S."/>
            <person name="Martin F."/>
            <person name="Nordberg H.P."/>
            <person name="Cantor M.N."/>
            <person name="Hua S.X."/>
        </authorList>
    </citation>
    <scope>NUCLEOTIDE SEQUENCE [LARGE SCALE GENOMIC DNA]</scope>
    <source>
        <strain evidence="1 2">441</strain>
    </source>
</reference>
<proteinExistence type="predicted"/>
<dbReference type="AlphaFoldDB" id="A0A0C9YSD6"/>
<keyword evidence="2" id="KW-1185">Reference proteome</keyword>
<name>A0A0C9YSD6_9AGAM</name>
<reference evidence="2" key="2">
    <citation type="submission" date="2015-01" db="EMBL/GenBank/DDBJ databases">
        <title>Evolutionary Origins and Diversification of the Mycorrhizal Mutualists.</title>
        <authorList>
            <consortium name="DOE Joint Genome Institute"/>
            <consortium name="Mycorrhizal Genomics Consortium"/>
            <person name="Kohler A."/>
            <person name="Kuo A."/>
            <person name="Nagy L.G."/>
            <person name="Floudas D."/>
            <person name="Copeland A."/>
            <person name="Barry K.W."/>
            <person name="Cichocki N."/>
            <person name="Veneault-Fourrey C."/>
            <person name="LaButti K."/>
            <person name="Lindquist E.A."/>
            <person name="Lipzen A."/>
            <person name="Lundell T."/>
            <person name="Morin E."/>
            <person name="Murat C."/>
            <person name="Riley R."/>
            <person name="Ohm R."/>
            <person name="Sun H."/>
            <person name="Tunlid A."/>
            <person name="Henrissat B."/>
            <person name="Grigoriev I.V."/>
            <person name="Hibbett D.S."/>
            <person name="Martin F."/>
        </authorList>
    </citation>
    <scope>NUCLEOTIDE SEQUENCE [LARGE SCALE GENOMIC DNA]</scope>
    <source>
        <strain evidence="2">441</strain>
    </source>
</reference>
<evidence type="ECO:0000313" key="2">
    <source>
        <dbReference type="Proteomes" id="UP000054018"/>
    </source>
</evidence>
<protein>
    <submittedName>
        <fullName evidence="1">Uncharacterized protein</fullName>
    </submittedName>
</protein>